<dbReference type="EMBL" id="JBELQD010000021">
    <property type="protein sequence ID" value="MER2290193.1"/>
    <property type="molecule type" value="Genomic_DNA"/>
</dbReference>
<evidence type="ECO:0000259" key="3">
    <source>
        <dbReference type="Pfam" id="PF20275"/>
    </source>
</evidence>
<dbReference type="Pfam" id="PF20275">
    <property type="entry name" value="CTD10"/>
    <property type="match status" value="1"/>
</dbReference>
<comment type="caution">
    <text evidence="4">The sequence shown here is derived from an EMBL/GenBank/DDBJ whole genome shotgun (WGS) entry which is preliminary data.</text>
</comment>
<dbReference type="InterPro" id="IPR018760">
    <property type="entry name" value="DUF2326"/>
</dbReference>
<evidence type="ECO:0000313" key="4">
    <source>
        <dbReference type="EMBL" id="MER2290193.1"/>
    </source>
</evidence>
<gene>
    <name evidence="4" type="ORF">ABS770_18160</name>
</gene>
<keyword evidence="5" id="KW-1185">Reference proteome</keyword>
<dbReference type="InterPro" id="IPR027417">
    <property type="entry name" value="P-loop_NTPase"/>
</dbReference>
<sequence length="592" mass="65696">MIKAVTSTIPTFKSLAFRPGLNVLLADVTASSTERQTRNSVGKTSLVETIHFLLGSNADKSSTFKKPGIVEHSFSGVFTVAGRDVLVSRDCGDDRGVVVTELDAAPPDGAPEGRVRAPTRRITLEQWRAELGRGWFGMPADRSNSPFETSFAPTFRSMIGYFIRRRKSGGFTSIEKQNAEQQPWDWQVNLSYLLGLGWEVSREFQELRSRKKITATLKQAIKEGELGSLFGTVAEIRPELARTEKQIATLRGQLKTFEVHENYREMADRAAQLKDAMSEAAIELATLEETIAYLETSMGEATAPGHASVERLYQAAGVELPGVALRRFDEVERFQASVAENRRRHLARQVEEAAERRVKVDAALVRYDEERSAILRKLDGKGAFEDLIVMREDLARLISREETLTSKLKHASMLENSVTQHKLESAALELRLQEDLKTHDASIRRAMLLVDECIATLYDDHQGNLIVSASKTGPKLEISISGGGNLGGIDMMKLFCFDMMLFQVAAERFSGGPGFVFHDSHLFDGVDARQVRAAVRFGSTVAGRVHGQYLVAMNSDEFNRTGLQHDPGVAEAILPVRLTDHETGGLYGFRFD</sequence>
<feature type="domain" description="ABC-three component systems C-terminal" evidence="3">
    <location>
        <begin position="295"/>
        <end position="414"/>
    </location>
</feature>
<evidence type="ECO:0000259" key="2">
    <source>
        <dbReference type="Pfam" id="PF10088"/>
    </source>
</evidence>
<dbReference type="Pfam" id="PF10088">
    <property type="entry name" value="DUF2326"/>
    <property type="match status" value="1"/>
</dbReference>
<dbReference type="Proteomes" id="UP001432995">
    <property type="component" value="Unassembled WGS sequence"/>
</dbReference>
<name>A0ABV1R5S2_9HYPH</name>
<organism evidence="4 5">
    <name type="scientific">Methylobacterium brachiatum</name>
    <dbReference type="NCBI Taxonomy" id="269660"/>
    <lineage>
        <taxon>Bacteria</taxon>
        <taxon>Pseudomonadati</taxon>
        <taxon>Pseudomonadota</taxon>
        <taxon>Alphaproteobacteria</taxon>
        <taxon>Hyphomicrobiales</taxon>
        <taxon>Methylobacteriaceae</taxon>
        <taxon>Methylobacterium</taxon>
    </lineage>
</organism>
<accession>A0ABV1R5S2</accession>
<dbReference type="InterPro" id="IPR046919">
    <property type="entry name" value="ABC-3C_CTD10"/>
</dbReference>
<evidence type="ECO:0000313" key="5">
    <source>
        <dbReference type="Proteomes" id="UP001432995"/>
    </source>
</evidence>
<proteinExistence type="predicted"/>
<feature type="domain" description="DUF2326" evidence="2">
    <location>
        <begin position="455"/>
        <end position="591"/>
    </location>
</feature>
<keyword evidence="1" id="KW-0175">Coiled coil</keyword>
<evidence type="ECO:0000256" key="1">
    <source>
        <dbReference type="SAM" id="Coils"/>
    </source>
</evidence>
<feature type="coiled-coil region" evidence="1">
    <location>
        <begin position="263"/>
        <end position="290"/>
    </location>
</feature>
<dbReference type="RefSeq" id="WP_350377066.1">
    <property type="nucleotide sequence ID" value="NZ_JBELQD010000021.1"/>
</dbReference>
<protein>
    <submittedName>
        <fullName evidence="4">ABC-three component system protein</fullName>
    </submittedName>
</protein>
<dbReference type="Gene3D" id="3.40.50.300">
    <property type="entry name" value="P-loop containing nucleotide triphosphate hydrolases"/>
    <property type="match status" value="1"/>
</dbReference>
<reference evidence="4" key="1">
    <citation type="submission" date="2024-06" db="EMBL/GenBank/DDBJ databases">
        <authorList>
            <person name="Campbell A.G."/>
        </authorList>
    </citation>
    <scope>NUCLEOTIDE SEQUENCE</scope>
    <source>
        <strain evidence="4">EM17</strain>
    </source>
</reference>